<keyword evidence="1" id="KW-1133">Transmembrane helix</keyword>
<sequence length="67" mass="8084">MRIVSNPSYLADRCKWDGLILGGVWWLLDGRVVWNENAYFFPSLLFRFLFLLSLEILYYNCRRYVLS</sequence>
<evidence type="ECO:0000313" key="2">
    <source>
        <dbReference type="EMBL" id="KAB8271980.1"/>
    </source>
</evidence>
<dbReference type="EMBL" id="ML732810">
    <property type="protein sequence ID" value="KAB8271980.1"/>
    <property type="molecule type" value="Genomic_DNA"/>
</dbReference>
<name>A0A5N6J172_9EURO</name>
<keyword evidence="1" id="KW-0812">Transmembrane</keyword>
<organism evidence="2 3">
    <name type="scientific">Aspergillus minisclerotigenes</name>
    <dbReference type="NCBI Taxonomy" id="656917"/>
    <lineage>
        <taxon>Eukaryota</taxon>
        <taxon>Fungi</taxon>
        <taxon>Dikarya</taxon>
        <taxon>Ascomycota</taxon>
        <taxon>Pezizomycotina</taxon>
        <taxon>Eurotiomycetes</taxon>
        <taxon>Eurotiomycetidae</taxon>
        <taxon>Eurotiales</taxon>
        <taxon>Aspergillaceae</taxon>
        <taxon>Aspergillus</taxon>
        <taxon>Aspergillus subgen. Circumdati</taxon>
    </lineage>
</organism>
<evidence type="ECO:0000256" key="1">
    <source>
        <dbReference type="SAM" id="Phobius"/>
    </source>
</evidence>
<evidence type="ECO:0000313" key="3">
    <source>
        <dbReference type="Proteomes" id="UP000326289"/>
    </source>
</evidence>
<gene>
    <name evidence="2" type="ORF">BDV30DRAFT_212747</name>
</gene>
<dbReference type="AlphaFoldDB" id="A0A5N6J172"/>
<keyword evidence="3" id="KW-1185">Reference proteome</keyword>
<keyword evidence="1" id="KW-0472">Membrane</keyword>
<proteinExistence type="predicted"/>
<feature type="transmembrane region" description="Helical" evidence="1">
    <location>
        <begin position="39"/>
        <end position="59"/>
    </location>
</feature>
<reference evidence="2 3" key="1">
    <citation type="submission" date="2019-04" db="EMBL/GenBank/DDBJ databases">
        <title>Fungal friends and foes A comparative genomics study of 23 Aspergillus species from section Flavi.</title>
        <authorList>
            <consortium name="DOE Joint Genome Institute"/>
            <person name="Kjaerbolling I."/>
            <person name="Vesth T.C."/>
            <person name="Frisvad J.C."/>
            <person name="Nybo J.L."/>
            <person name="Theobald S."/>
            <person name="Kildgaard S."/>
            <person name="Petersen T.I."/>
            <person name="Kuo A."/>
            <person name="Sato A."/>
            <person name="Lyhne E.K."/>
            <person name="Kogle M.E."/>
            <person name="Wiebenga A."/>
            <person name="Kun R.S."/>
            <person name="Lubbers R.J."/>
            <person name="Makela M.R."/>
            <person name="Barry K."/>
            <person name="Chovatia M."/>
            <person name="Clum A."/>
            <person name="Daum C."/>
            <person name="Haridas S."/>
            <person name="He G."/>
            <person name="LaButti K."/>
            <person name="Lipzen A."/>
            <person name="Mondo S."/>
            <person name="Pangilinan J."/>
            <person name="Riley R."/>
            <person name="Salamov A."/>
            <person name="Simmons B.A."/>
            <person name="Magnuson J.K."/>
            <person name="Henrissat B."/>
            <person name="Mortensen U.H."/>
            <person name="Larsen T.O."/>
            <person name="De vries R.P."/>
            <person name="Grigoriev I.V."/>
            <person name="Machida M."/>
            <person name="Baker S.E."/>
            <person name="Andersen M.R."/>
        </authorList>
    </citation>
    <scope>NUCLEOTIDE SEQUENCE [LARGE SCALE GENOMIC DNA]</scope>
    <source>
        <strain evidence="2 3">CBS 117635</strain>
    </source>
</reference>
<protein>
    <submittedName>
        <fullName evidence="2">Uncharacterized protein</fullName>
    </submittedName>
</protein>
<accession>A0A5N6J172</accession>
<dbReference type="Proteomes" id="UP000326289">
    <property type="component" value="Unassembled WGS sequence"/>
</dbReference>